<dbReference type="STRING" id="29172.A0A0D8Y3T8"/>
<gene>
    <name evidence="3" type="ORF">DICVIV_02394</name>
</gene>
<keyword evidence="1" id="KW-0732">Signal</keyword>
<name>A0A0D8Y3T8_DICVI</name>
<evidence type="ECO:0000256" key="1">
    <source>
        <dbReference type="SAM" id="SignalP"/>
    </source>
</evidence>
<dbReference type="OrthoDB" id="5950222at2759"/>
<dbReference type="Proteomes" id="UP000053766">
    <property type="component" value="Unassembled WGS sequence"/>
</dbReference>
<feature type="chain" id="PRO_5002336355" evidence="1">
    <location>
        <begin position="17"/>
        <end position="430"/>
    </location>
</feature>
<dbReference type="PROSITE" id="PS50279">
    <property type="entry name" value="BPTI_KUNITZ_2"/>
    <property type="match status" value="1"/>
</dbReference>
<reference evidence="3 4" key="1">
    <citation type="submission" date="2013-11" db="EMBL/GenBank/DDBJ databases">
        <title>Draft genome of the bovine lungworm Dictyocaulus viviparus.</title>
        <authorList>
            <person name="Mitreva M."/>
        </authorList>
    </citation>
    <scope>NUCLEOTIDE SEQUENCE [LARGE SCALE GENOMIC DNA]</scope>
    <source>
        <strain evidence="3 4">HannoverDv2000</strain>
    </source>
</reference>
<evidence type="ECO:0000313" key="4">
    <source>
        <dbReference type="Proteomes" id="UP000053766"/>
    </source>
</evidence>
<protein>
    <submittedName>
        <fullName evidence="3">Kunitz/Bovine pancreatic trypsin inhibitor domain protein</fullName>
    </submittedName>
</protein>
<feature type="signal peptide" evidence="1">
    <location>
        <begin position="1"/>
        <end position="16"/>
    </location>
</feature>
<organism evidence="3 4">
    <name type="scientific">Dictyocaulus viviparus</name>
    <name type="common">Bovine lungworm</name>
    <dbReference type="NCBI Taxonomy" id="29172"/>
    <lineage>
        <taxon>Eukaryota</taxon>
        <taxon>Metazoa</taxon>
        <taxon>Ecdysozoa</taxon>
        <taxon>Nematoda</taxon>
        <taxon>Chromadorea</taxon>
        <taxon>Rhabditida</taxon>
        <taxon>Rhabditina</taxon>
        <taxon>Rhabditomorpha</taxon>
        <taxon>Strongyloidea</taxon>
        <taxon>Metastrongylidae</taxon>
        <taxon>Dictyocaulus</taxon>
    </lineage>
</organism>
<proteinExistence type="predicted"/>
<feature type="domain" description="BPTI/Kunitz inhibitor" evidence="2">
    <location>
        <begin position="324"/>
        <end position="382"/>
    </location>
</feature>
<dbReference type="InterPro" id="IPR053014">
    <property type="entry name" value="Cuticle_assoc_divergent"/>
</dbReference>
<dbReference type="InterPro" id="IPR036880">
    <property type="entry name" value="Kunitz_BPTI_sf"/>
</dbReference>
<dbReference type="InterPro" id="IPR006149">
    <property type="entry name" value="EB_dom"/>
</dbReference>
<sequence length="430" mass="48092">MFRLFVLIVSTTGVIGERKCQIGNDCSDCTIAKEGDKCTEEIVQPSFYCDTKTNKIDTYENAFLSCNIQDNKLERKLCNHGEIFIDGICRSGNVRYKRQVDDCSGRVGDTCSLDTDCLTGMFCSDGSCKCLSNFVAIKGYCYSKKNIGESGCQYSEQCSAVWPGSRCERSRCVCPHDLNGIPYVQARTRDGIVCILKSGLDDDPVPKCPLPEYDEDLLAMPVSQLRNPAMTDPDDADIKLGEHVNPLQFCSSSSTDYKTFVANGGGACVYSQDGSEGDGVYIADLYDCVTSDELLDNVKFAMEGIYNISLASDGICCPSKAFTCIQPKREANISSASAYVRPRWWYNAITGDCEQFMWDPWDETEIPSPNNFKTREHCQSYCGDSKFPIRYYDSVQILMRSSIFTYTVVYWHSALKLTFFVVSFSTCSYY</sequence>
<evidence type="ECO:0000259" key="2">
    <source>
        <dbReference type="PROSITE" id="PS50279"/>
    </source>
</evidence>
<dbReference type="SMART" id="SM00131">
    <property type="entry name" value="KU"/>
    <property type="match status" value="1"/>
</dbReference>
<evidence type="ECO:0000313" key="3">
    <source>
        <dbReference type="EMBL" id="KJH51380.1"/>
    </source>
</evidence>
<dbReference type="InterPro" id="IPR002223">
    <property type="entry name" value="Kunitz_BPTI"/>
</dbReference>
<dbReference type="Pfam" id="PF00014">
    <property type="entry name" value="Kunitz_BPTI"/>
    <property type="match status" value="1"/>
</dbReference>
<dbReference type="SUPFAM" id="SSF57362">
    <property type="entry name" value="BPTI-like"/>
    <property type="match status" value="1"/>
</dbReference>
<dbReference type="PANTHER" id="PTHR46339">
    <property type="entry name" value="PROTEIN CBG15282-RELATED"/>
    <property type="match status" value="1"/>
</dbReference>
<dbReference type="Gene3D" id="4.10.410.10">
    <property type="entry name" value="Pancreatic trypsin inhibitor Kunitz domain"/>
    <property type="match status" value="1"/>
</dbReference>
<dbReference type="GO" id="GO:0004867">
    <property type="term" value="F:serine-type endopeptidase inhibitor activity"/>
    <property type="evidence" value="ECO:0007669"/>
    <property type="project" value="InterPro"/>
</dbReference>
<accession>A0A0D8Y3T8</accession>
<reference evidence="4" key="2">
    <citation type="journal article" date="2016" name="Sci. Rep.">
        <title>Dictyocaulus viviparus genome, variome and transcriptome elucidate lungworm biology and support future intervention.</title>
        <authorList>
            <person name="McNulty S.N."/>
            <person name="Strube C."/>
            <person name="Rosa B.A."/>
            <person name="Martin J.C."/>
            <person name="Tyagi R."/>
            <person name="Choi Y.J."/>
            <person name="Wang Q."/>
            <person name="Hallsworth Pepin K."/>
            <person name="Zhang X."/>
            <person name="Ozersky P."/>
            <person name="Wilson R.K."/>
            <person name="Sternberg P.W."/>
            <person name="Gasser R.B."/>
            <person name="Mitreva M."/>
        </authorList>
    </citation>
    <scope>NUCLEOTIDE SEQUENCE [LARGE SCALE GENOMIC DNA]</scope>
    <source>
        <strain evidence="4">HannoverDv2000</strain>
    </source>
</reference>
<keyword evidence="4" id="KW-1185">Reference proteome</keyword>
<dbReference type="PANTHER" id="PTHR46339:SF7">
    <property type="entry name" value="BPTI_KUNITZ INHIBITOR DOMAIN-CONTAINING PROTEIN"/>
    <property type="match status" value="1"/>
</dbReference>
<dbReference type="EMBL" id="KN716184">
    <property type="protein sequence ID" value="KJH51380.1"/>
    <property type="molecule type" value="Genomic_DNA"/>
</dbReference>
<dbReference type="AlphaFoldDB" id="A0A0D8Y3T8"/>
<dbReference type="Pfam" id="PF01683">
    <property type="entry name" value="EB"/>
    <property type="match status" value="1"/>
</dbReference>